<protein>
    <recommendedName>
        <fullName evidence="3">DUF4393 domain-containing protein</fullName>
    </recommendedName>
</protein>
<sequence>MTEQIVQVGVGTGAALTAGYTLKTVLGPTLSLLGEDISKLYAAGRDRIIEKAMGKGITEGDGKASNPRITQEVFRSGCLADSEICAEYFGGILASSRTADGKDDSALPFLDEVKRLSSKQLHLHYVIYSSLNKLVVKPEARKLSVSRDEFQSHRVVFSVWELVLMGLVPATDAAVLHRSGLIHAYDIRAKTTEDKLDARGYASFQPTTFGVMLFAASTGDLVRYLNFANEQFADYNKVPLPLQFYSDINEAQEKMLPMSVPEKV</sequence>
<accession>A0A512MH27</accession>
<dbReference type="EMBL" id="BKAG01000067">
    <property type="protein sequence ID" value="GEP46029.1"/>
    <property type="molecule type" value="Genomic_DNA"/>
</dbReference>
<reference evidence="1 2" key="1">
    <citation type="submission" date="2019-07" db="EMBL/GenBank/DDBJ databases">
        <title>Whole genome shotgun sequence of Brevifollis gellanilyticus NBRC 108608.</title>
        <authorList>
            <person name="Hosoyama A."/>
            <person name="Uohara A."/>
            <person name="Ohji S."/>
            <person name="Ichikawa N."/>
        </authorList>
    </citation>
    <scope>NUCLEOTIDE SEQUENCE [LARGE SCALE GENOMIC DNA]</scope>
    <source>
        <strain evidence="1 2">NBRC 108608</strain>
    </source>
</reference>
<evidence type="ECO:0000313" key="2">
    <source>
        <dbReference type="Proteomes" id="UP000321577"/>
    </source>
</evidence>
<dbReference type="AlphaFoldDB" id="A0A512MH27"/>
<name>A0A512MH27_9BACT</name>
<dbReference type="OrthoDB" id="3078813at2"/>
<comment type="caution">
    <text evidence="1">The sequence shown here is derived from an EMBL/GenBank/DDBJ whole genome shotgun (WGS) entry which is preliminary data.</text>
</comment>
<evidence type="ECO:0008006" key="3">
    <source>
        <dbReference type="Google" id="ProtNLM"/>
    </source>
</evidence>
<dbReference type="Proteomes" id="UP000321577">
    <property type="component" value="Unassembled WGS sequence"/>
</dbReference>
<proteinExistence type="predicted"/>
<organism evidence="1 2">
    <name type="scientific">Brevifollis gellanilyticus</name>
    <dbReference type="NCBI Taxonomy" id="748831"/>
    <lineage>
        <taxon>Bacteria</taxon>
        <taxon>Pseudomonadati</taxon>
        <taxon>Verrucomicrobiota</taxon>
        <taxon>Verrucomicrobiia</taxon>
        <taxon>Verrucomicrobiales</taxon>
        <taxon>Verrucomicrobiaceae</taxon>
    </lineage>
</organism>
<gene>
    <name evidence="1" type="ORF">BGE01nite_53200</name>
</gene>
<dbReference type="RefSeq" id="WP_146855521.1">
    <property type="nucleotide sequence ID" value="NZ_BKAG01000067.1"/>
</dbReference>
<evidence type="ECO:0000313" key="1">
    <source>
        <dbReference type="EMBL" id="GEP46029.1"/>
    </source>
</evidence>
<keyword evidence="2" id="KW-1185">Reference proteome</keyword>